<gene>
    <name evidence="2" type="ORF">GCM10017621_00190</name>
</gene>
<dbReference type="EMBL" id="BSFE01000001">
    <property type="protein sequence ID" value="GLK50511.1"/>
    <property type="molecule type" value="Genomic_DNA"/>
</dbReference>
<feature type="region of interest" description="Disordered" evidence="1">
    <location>
        <begin position="68"/>
        <end position="89"/>
    </location>
</feature>
<evidence type="ECO:0000313" key="2">
    <source>
        <dbReference type="EMBL" id="GLK50511.1"/>
    </source>
</evidence>
<comment type="caution">
    <text evidence="2">The sequence shown here is derived from an EMBL/GenBank/DDBJ whole genome shotgun (WGS) entry which is preliminary data.</text>
</comment>
<accession>A0A9W6IK76</accession>
<evidence type="ECO:0000256" key="1">
    <source>
        <dbReference type="SAM" id="MobiDB-lite"/>
    </source>
</evidence>
<dbReference type="Proteomes" id="UP001143486">
    <property type="component" value="Unassembled WGS sequence"/>
</dbReference>
<name>A0A9W6IK76_9PROT</name>
<proteinExistence type="predicted"/>
<evidence type="ECO:0000313" key="3">
    <source>
        <dbReference type="Proteomes" id="UP001143486"/>
    </source>
</evidence>
<feature type="compositionally biased region" description="Polar residues" evidence="1">
    <location>
        <begin position="130"/>
        <end position="140"/>
    </location>
</feature>
<reference evidence="2" key="2">
    <citation type="submission" date="2023-01" db="EMBL/GenBank/DDBJ databases">
        <authorList>
            <person name="Sun Q."/>
            <person name="Evtushenko L."/>
        </authorList>
    </citation>
    <scope>NUCLEOTIDE SEQUENCE</scope>
    <source>
        <strain evidence="2">VKM B-1513</strain>
    </source>
</reference>
<dbReference type="RefSeq" id="WP_271184912.1">
    <property type="nucleotide sequence ID" value="NZ_BSFE01000001.1"/>
</dbReference>
<feature type="region of interest" description="Disordered" evidence="1">
    <location>
        <begin position="126"/>
        <end position="152"/>
    </location>
</feature>
<organism evidence="2 3">
    <name type="scientific">Maricaulis virginensis</name>
    <dbReference type="NCBI Taxonomy" id="144022"/>
    <lineage>
        <taxon>Bacteria</taxon>
        <taxon>Pseudomonadati</taxon>
        <taxon>Pseudomonadota</taxon>
        <taxon>Alphaproteobacteria</taxon>
        <taxon>Maricaulales</taxon>
        <taxon>Maricaulaceae</taxon>
        <taxon>Maricaulis</taxon>
    </lineage>
</organism>
<reference evidence="2" key="1">
    <citation type="journal article" date="2014" name="Int. J. Syst. Evol. Microbiol.">
        <title>Complete genome sequence of Corynebacterium casei LMG S-19264T (=DSM 44701T), isolated from a smear-ripened cheese.</title>
        <authorList>
            <consortium name="US DOE Joint Genome Institute (JGI-PGF)"/>
            <person name="Walter F."/>
            <person name="Albersmeier A."/>
            <person name="Kalinowski J."/>
            <person name="Ruckert C."/>
        </authorList>
    </citation>
    <scope>NUCLEOTIDE SEQUENCE</scope>
    <source>
        <strain evidence="2">VKM B-1513</strain>
    </source>
</reference>
<sequence length="152" mass="17006">MPLNDTTPITGRFNDRAGAGREAVWSIIAGDKVRIAQMRAIEARHGRIAADLIQHQRKHRETWMSKEVAKLSKQAPRPELRPDGARRTKADIERQAAVNLAARIKARRDRLTIARDNTIKRQVLGITPDGQVSRSHTAANRNHRRGGPDMSG</sequence>
<protein>
    <submittedName>
        <fullName evidence="2">Uncharacterized protein</fullName>
    </submittedName>
</protein>
<dbReference type="AlphaFoldDB" id="A0A9W6IK76"/>
<keyword evidence="3" id="KW-1185">Reference proteome</keyword>